<accession>A0ABU6VG64</accession>
<dbReference type="Proteomes" id="UP001341840">
    <property type="component" value="Unassembled WGS sequence"/>
</dbReference>
<evidence type="ECO:0000313" key="3">
    <source>
        <dbReference type="Proteomes" id="UP001341840"/>
    </source>
</evidence>
<evidence type="ECO:0000313" key="2">
    <source>
        <dbReference type="EMBL" id="MED6172492.1"/>
    </source>
</evidence>
<name>A0ABU6VG64_9FABA</name>
<organism evidence="2 3">
    <name type="scientific">Stylosanthes scabra</name>
    <dbReference type="NCBI Taxonomy" id="79078"/>
    <lineage>
        <taxon>Eukaryota</taxon>
        <taxon>Viridiplantae</taxon>
        <taxon>Streptophyta</taxon>
        <taxon>Embryophyta</taxon>
        <taxon>Tracheophyta</taxon>
        <taxon>Spermatophyta</taxon>
        <taxon>Magnoliopsida</taxon>
        <taxon>eudicotyledons</taxon>
        <taxon>Gunneridae</taxon>
        <taxon>Pentapetalae</taxon>
        <taxon>rosids</taxon>
        <taxon>fabids</taxon>
        <taxon>Fabales</taxon>
        <taxon>Fabaceae</taxon>
        <taxon>Papilionoideae</taxon>
        <taxon>50 kb inversion clade</taxon>
        <taxon>dalbergioids sensu lato</taxon>
        <taxon>Dalbergieae</taxon>
        <taxon>Pterocarpus clade</taxon>
        <taxon>Stylosanthes</taxon>
    </lineage>
</organism>
<proteinExistence type="predicted"/>
<reference evidence="2 3" key="1">
    <citation type="journal article" date="2023" name="Plants (Basel)">
        <title>Bridging the Gap: Combining Genomics and Transcriptomics Approaches to Understand Stylosanthes scabra, an Orphan Legume from the Brazilian Caatinga.</title>
        <authorList>
            <person name="Ferreira-Neto J.R.C."/>
            <person name="da Silva M.D."/>
            <person name="Binneck E."/>
            <person name="de Melo N.F."/>
            <person name="da Silva R.H."/>
            <person name="de Melo A.L.T.M."/>
            <person name="Pandolfi V."/>
            <person name="Bustamante F.O."/>
            <person name="Brasileiro-Vidal A.C."/>
            <person name="Benko-Iseppon A.M."/>
        </authorList>
    </citation>
    <scope>NUCLEOTIDE SEQUENCE [LARGE SCALE GENOMIC DNA]</scope>
    <source>
        <tissue evidence="2">Leaves</tissue>
    </source>
</reference>
<gene>
    <name evidence="2" type="ORF">PIB30_050595</name>
</gene>
<protein>
    <submittedName>
        <fullName evidence="2">Uncharacterized protein</fullName>
    </submittedName>
</protein>
<evidence type="ECO:0000256" key="1">
    <source>
        <dbReference type="SAM" id="MobiDB-lite"/>
    </source>
</evidence>
<dbReference type="PANTHER" id="PTHR35986">
    <property type="entry name" value="EXPRESSED PROTEIN"/>
    <property type="match status" value="1"/>
</dbReference>
<comment type="caution">
    <text evidence="2">The sequence shown here is derived from an EMBL/GenBank/DDBJ whole genome shotgun (WGS) entry which is preliminary data.</text>
</comment>
<dbReference type="EMBL" id="JASCZI010151384">
    <property type="protein sequence ID" value="MED6172492.1"/>
    <property type="molecule type" value="Genomic_DNA"/>
</dbReference>
<dbReference type="PANTHER" id="PTHR35986:SF1">
    <property type="entry name" value="OS10G0430800 PROTEIN"/>
    <property type="match status" value="1"/>
</dbReference>
<feature type="region of interest" description="Disordered" evidence="1">
    <location>
        <begin position="34"/>
        <end position="54"/>
    </location>
</feature>
<keyword evidence="3" id="KW-1185">Reference proteome</keyword>
<sequence>MEGYGMVGNMIPSPLPFIYEGCLPNVQCMLHGEQPRRSPTRLRHQQNGQPATGTDEVACMQSGYHRISDQHRLWLMADPLLELEEVVLFKREKLTAEETNFLRSWKNKALGDFAITGLAGGAATWAATWKLKKSSRVQLSAAAGIALGQWILMRSVYSSADQILSMHGSILQKELANLLVF</sequence>